<reference evidence="2 3" key="1">
    <citation type="journal article" date="2018" name="Front. Plant Sci.">
        <title>Red Clover (Trifolium pratense) and Zigzag Clover (T. medium) - A Picture of Genomic Similarities and Differences.</title>
        <authorList>
            <person name="Dluhosova J."/>
            <person name="Istvanek J."/>
            <person name="Nedelnik J."/>
            <person name="Repkova J."/>
        </authorList>
    </citation>
    <scope>NUCLEOTIDE SEQUENCE [LARGE SCALE GENOMIC DNA]</scope>
    <source>
        <strain evidence="3">cv. 10/8</strain>
        <tissue evidence="2">Leaf</tissue>
    </source>
</reference>
<protein>
    <submittedName>
        <fullName evidence="2">Uncharacterized protein</fullName>
    </submittedName>
</protein>
<comment type="caution">
    <text evidence="2">The sequence shown here is derived from an EMBL/GenBank/DDBJ whole genome shotgun (WGS) entry which is preliminary data.</text>
</comment>
<keyword evidence="1" id="KW-0812">Transmembrane</keyword>
<proteinExistence type="predicted"/>
<dbReference type="AlphaFoldDB" id="A0A392USC9"/>
<dbReference type="EMBL" id="LXQA010962175">
    <property type="protein sequence ID" value="MCI78934.1"/>
    <property type="molecule type" value="Genomic_DNA"/>
</dbReference>
<sequence>AKADASTLVCPPPRLELPIASWVLSHGTMTLLVSGVVLVGQ</sequence>
<keyword evidence="3" id="KW-1185">Reference proteome</keyword>
<accession>A0A392USC9</accession>
<evidence type="ECO:0000313" key="2">
    <source>
        <dbReference type="EMBL" id="MCI78934.1"/>
    </source>
</evidence>
<name>A0A392USC9_9FABA</name>
<dbReference type="Proteomes" id="UP000265520">
    <property type="component" value="Unassembled WGS sequence"/>
</dbReference>
<feature type="non-terminal residue" evidence="2">
    <location>
        <position position="1"/>
    </location>
</feature>
<evidence type="ECO:0000313" key="3">
    <source>
        <dbReference type="Proteomes" id="UP000265520"/>
    </source>
</evidence>
<keyword evidence="1" id="KW-0472">Membrane</keyword>
<gene>
    <name evidence="2" type="ORF">A2U01_0100205</name>
</gene>
<feature type="transmembrane region" description="Helical" evidence="1">
    <location>
        <begin position="19"/>
        <end position="39"/>
    </location>
</feature>
<evidence type="ECO:0000256" key="1">
    <source>
        <dbReference type="SAM" id="Phobius"/>
    </source>
</evidence>
<organism evidence="2 3">
    <name type="scientific">Trifolium medium</name>
    <dbReference type="NCBI Taxonomy" id="97028"/>
    <lineage>
        <taxon>Eukaryota</taxon>
        <taxon>Viridiplantae</taxon>
        <taxon>Streptophyta</taxon>
        <taxon>Embryophyta</taxon>
        <taxon>Tracheophyta</taxon>
        <taxon>Spermatophyta</taxon>
        <taxon>Magnoliopsida</taxon>
        <taxon>eudicotyledons</taxon>
        <taxon>Gunneridae</taxon>
        <taxon>Pentapetalae</taxon>
        <taxon>rosids</taxon>
        <taxon>fabids</taxon>
        <taxon>Fabales</taxon>
        <taxon>Fabaceae</taxon>
        <taxon>Papilionoideae</taxon>
        <taxon>50 kb inversion clade</taxon>
        <taxon>NPAAA clade</taxon>
        <taxon>Hologalegina</taxon>
        <taxon>IRL clade</taxon>
        <taxon>Trifolieae</taxon>
        <taxon>Trifolium</taxon>
    </lineage>
</organism>
<keyword evidence="1" id="KW-1133">Transmembrane helix</keyword>